<dbReference type="AlphaFoldDB" id="A0A0G0IP11"/>
<comment type="caution">
    <text evidence="1">The sequence shown here is derived from an EMBL/GenBank/DDBJ whole genome shotgun (WGS) entry which is preliminary data.</text>
</comment>
<sequence length="185" mass="21847">MGKFRVGGVFISNIRETFNNCQKCVNNGAFYSQDYFSFSIYITLNMRRERDNDEQFSKKDLEIFRSLRAGKDLDRIFDRADLEGYEYRLSDLNRLRNFAEELGFEDLLEVIPEVSYLSRSNITKKISEAQNKFGSEKLSRRMGLERFSFWDKEMAFKDTGDARMEYIRKICFALGLSLKELMSDE</sequence>
<evidence type="ECO:0000313" key="2">
    <source>
        <dbReference type="Proteomes" id="UP000034096"/>
    </source>
</evidence>
<protein>
    <submittedName>
        <fullName evidence="1">Uncharacterized protein</fullName>
    </submittedName>
</protein>
<dbReference type="Proteomes" id="UP000034096">
    <property type="component" value="Unassembled WGS sequence"/>
</dbReference>
<accession>A0A0G0IP11</accession>
<name>A0A0G0IP11_9BACT</name>
<dbReference type="EMBL" id="LBUE01000001">
    <property type="protein sequence ID" value="KKQ57048.1"/>
    <property type="molecule type" value="Genomic_DNA"/>
</dbReference>
<evidence type="ECO:0000313" key="1">
    <source>
        <dbReference type="EMBL" id="KKQ57048.1"/>
    </source>
</evidence>
<proteinExistence type="predicted"/>
<reference evidence="1 2" key="1">
    <citation type="journal article" date="2015" name="Nature">
        <title>rRNA introns, odd ribosomes, and small enigmatic genomes across a large radiation of phyla.</title>
        <authorList>
            <person name="Brown C.T."/>
            <person name="Hug L.A."/>
            <person name="Thomas B.C."/>
            <person name="Sharon I."/>
            <person name="Castelle C.J."/>
            <person name="Singh A."/>
            <person name="Wilkins M.J."/>
            <person name="Williams K.H."/>
            <person name="Banfield J.F."/>
        </authorList>
    </citation>
    <scope>NUCLEOTIDE SEQUENCE [LARGE SCALE GENOMIC DNA]</scope>
</reference>
<gene>
    <name evidence="1" type="ORF">US75_C0001G0105</name>
</gene>
<organism evidence="1 2">
    <name type="scientific">Candidatus Woesebacteria bacterium GW2011_GWC1_38_13</name>
    <dbReference type="NCBI Taxonomy" id="1618583"/>
    <lineage>
        <taxon>Bacteria</taxon>
        <taxon>Candidatus Woeseibacteriota</taxon>
    </lineage>
</organism>